<dbReference type="OrthoDB" id="5328332at2"/>
<dbReference type="InterPro" id="IPR016410">
    <property type="entry name" value="Phage_imm"/>
</dbReference>
<proteinExistence type="predicted"/>
<comment type="caution">
    <text evidence="2">The sequence shown here is derived from an EMBL/GenBank/DDBJ whole genome shotgun (WGS) entry which is preliminary data.</text>
</comment>
<evidence type="ECO:0000313" key="3">
    <source>
        <dbReference type="Proteomes" id="UP000257045"/>
    </source>
</evidence>
<accession>A0A3D8J1Y5</accession>
<evidence type="ECO:0000256" key="1">
    <source>
        <dbReference type="SAM" id="Phobius"/>
    </source>
</evidence>
<dbReference type="Proteomes" id="UP000257045">
    <property type="component" value="Unassembled WGS sequence"/>
</dbReference>
<keyword evidence="1" id="KW-0812">Transmembrane</keyword>
<feature type="transmembrane region" description="Helical" evidence="1">
    <location>
        <begin position="26"/>
        <end position="49"/>
    </location>
</feature>
<keyword evidence="1" id="KW-1133">Transmembrane helix</keyword>
<dbReference type="EMBL" id="NXLV01000003">
    <property type="protein sequence ID" value="RDU71527.1"/>
    <property type="molecule type" value="Genomic_DNA"/>
</dbReference>
<keyword evidence="3" id="KW-1185">Reference proteome</keyword>
<name>A0A3D8J1Y5_9HELI</name>
<evidence type="ECO:0008006" key="4">
    <source>
        <dbReference type="Google" id="ProtNLM"/>
    </source>
</evidence>
<evidence type="ECO:0000313" key="2">
    <source>
        <dbReference type="EMBL" id="RDU71527.1"/>
    </source>
</evidence>
<protein>
    <recommendedName>
        <fullName evidence="4">Superinfection immunity protein</fullName>
    </recommendedName>
</protein>
<keyword evidence="1" id="KW-0472">Membrane</keyword>
<dbReference type="AlphaFoldDB" id="A0A3D8J1Y5"/>
<dbReference type="Pfam" id="PF14373">
    <property type="entry name" value="Imm_superinfect"/>
    <property type="match status" value="1"/>
</dbReference>
<gene>
    <name evidence="2" type="ORF">CQA58_02280</name>
</gene>
<sequence length="53" mass="6195">MAWVFALLYFVPCVIGFVRKHSSRFGILVLNLFLGWTFIFWVVSLAWALSKKD</sequence>
<organism evidence="2 3">
    <name type="scientific">Helicobacter brantae</name>
    <dbReference type="NCBI Taxonomy" id="375927"/>
    <lineage>
        <taxon>Bacteria</taxon>
        <taxon>Pseudomonadati</taxon>
        <taxon>Campylobacterota</taxon>
        <taxon>Epsilonproteobacteria</taxon>
        <taxon>Campylobacterales</taxon>
        <taxon>Helicobacteraceae</taxon>
        <taxon>Helicobacter</taxon>
    </lineage>
</organism>
<reference evidence="2 3" key="1">
    <citation type="submission" date="2018-04" db="EMBL/GenBank/DDBJ databases">
        <title>Novel Campyloabacter and Helicobacter Species and Strains.</title>
        <authorList>
            <person name="Mannion A.J."/>
            <person name="Shen Z."/>
            <person name="Fox J.G."/>
        </authorList>
    </citation>
    <scope>NUCLEOTIDE SEQUENCE [LARGE SCALE GENOMIC DNA]</scope>
    <source>
        <strain evidence="2 3">MIT 04-9366</strain>
    </source>
</reference>